<comment type="function">
    <text evidence="6">Forms part of the ribosomal stalk, playing a central role in the interaction of the ribosome with GTP-bound translation factors.</text>
</comment>
<feature type="region of interest" description="Disordered" evidence="7">
    <location>
        <begin position="300"/>
        <end position="339"/>
    </location>
</feature>
<accession>A0A075WES3</accession>
<comment type="subunit">
    <text evidence="6">Part of the 50S ribosomal subunit. Forms part of the ribosomal stalk which helps the ribosome interact with GTP-bound translation factors. Forms a heptameric L10(L12)2(L12)2(L12)2 complex, where L10 forms an elongated spine to which the L12 dimers bind in a sequential fashion.</text>
</comment>
<keyword evidence="5 6" id="KW-0687">Ribonucleoprotein</keyword>
<dbReference type="HOGENOM" id="CLU_053173_0_0_2"/>
<keyword evidence="3 6" id="KW-0694">RNA-binding</keyword>
<keyword evidence="2 6" id="KW-0699">rRNA-binding</keyword>
<reference evidence="9 10" key="1">
    <citation type="submission" date="2013-07" db="EMBL/GenBank/DDBJ databases">
        <title>Genome of Archaeoglobus fulgidus.</title>
        <authorList>
            <person name="Fiebig A."/>
            <person name="Birkeland N.-K."/>
        </authorList>
    </citation>
    <scope>NUCLEOTIDE SEQUENCE [LARGE SCALE GENOMIC DNA]</scope>
    <source>
        <strain evidence="9 10">DSM 8774</strain>
    </source>
</reference>
<organism evidence="9 10">
    <name type="scientific">Archaeoglobus fulgidus DSM 8774</name>
    <dbReference type="NCBI Taxonomy" id="1344584"/>
    <lineage>
        <taxon>Archaea</taxon>
        <taxon>Methanobacteriati</taxon>
        <taxon>Methanobacteriota</taxon>
        <taxon>Archaeoglobi</taxon>
        <taxon>Archaeoglobales</taxon>
        <taxon>Archaeoglobaceae</taxon>
        <taxon>Archaeoglobus</taxon>
    </lineage>
</organism>
<protein>
    <recommendedName>
        <fullName evidence="6">Large ribosomal subunit protein uL10</fullName>
    </recommendedName>
    <alternativeName>
        <fullName evidence="6">Acidic ribosomal protein P0 homolog</fullName>
    </alternativeName>
</protein>
<dbReference type="GO" id="GO:0000027">
    <property type="term" value="P:ribosomal large subunit assembly"/>
    <property type="evidence" value="ECO:0007669"/>
    <property type="project" value="TreeGrafter"/>
</dbReference>
<evidence type="ECO:0000313" key="9">
    <source>
        <dbReference type="EMBL" id="AIG98501.1"/>
    </source>
</evidence>
<dbReference type="GO" id="GO:0003735">
    <property type="term" value="F:structural constituent of ribosome"/>
    <property type="evidence" value="ECO:0007669"/>
    <property type="project" value="TreeGrafter"/>
</dbReference>
<feature type="compositionally biased region" description="Acidic residues" evidence="7">
    <location>
        <begin position="310"/>
        <end position="331"/>
    </location>
</feature>
<evidence type="ECO:0000256" key="3">
    <source>
        <dbReference type="ARBA" id="ARBA00022884"/>
    </source>
</evidence>
<evidence type="ECO:0000256" key="4">
    <source>
        <dbReference type="ARBA" id="ARBA00022980"/>
    </source>
</evidence>
<dbReference type="Pfam" id="PF00466">
    <property type="entry name" value="Ribosomal_L10"/>
    <property type="match status" value="1"/>
</dbReference>
<dbReference type="SUPFAM" id="SSF160369">
    <property type="entry name" value="Ribosomal protein L10-like"/>
    <property type="match status" value="1"/>
</dbReference>
<feature type="domain" description="Large ribosomal subunit protein uL10-like insertion" evidence="8">
    <location>
        <begin position="114"/>
        <end position="180"/>
    </location>
</feature>
<dbReference type="AlphaFoldDB" id="A0A075WES3"/>
<proteinExistence type="inferred from homology"/>
<keyword evidence="4 6" id="KW-0689">Ribosomal protein</keyword>
<evidence type="ECO:0000259" key="8">
    <source>
        <dbReference type="Pfam" id="PF17777"/>
    </source>
</evidence>
<evidence type="ECO:0000256" key="5">
    <source>
        <dbReference type="ARBA" id="ARBA00023274"/>
    </source>
</evidence>
<evidence type="ECO:0000313" key="10">
    <source>
        <dbReference type="Proteomes" id="UP000028501"/>
    </source>
</evidence>
<dbReference type="RefSeq" id="WP_010878988.1">
    <property type="nucleotide sequence ID" value="NZ_CP006577.1"/>
</dbReference>
<dbReference type="PANTHER" id="PTHR45699:SF3">
    <property type="entry name" value="LARGE RIBOSOMAL SUBUNIT PROTEIN UL10"/>
    <property type="match status" value="1"/>
</dbReference>
<dbReference type="NCBIfam" id="NF003098">
    <property type="entry name" value="PRK04019.1-5"/>
    <property type="match status" value="1"/>
</dbReference>
<dbReference type="PANTHER" id="PTHR45699">
    <property type="entry name" value="60S ACIDIC RIBOSOMAL PROTEIN P0"/>
    <property type="match status" value="1"/>
</dbReference>
<dbReference type="GO" id="GO:0022625">
    <property type="term" value="C:cytosolic large ribosomal subunit"/>
    <property type="evidence" value="ECO:0007669"/>
    <property type="project" value="TreeGrafter"/>
</dbReference>
<sequence length="339" mass="37096">MAAVRGSPPEYKVRAVEEIKRMISSKPVVAIVSFRNVPAGQMQKIRREFRGKAEIKVVKNTLLERALDALGGDYLKLKDYLGDQIAIITADENPFRLFRMIEDTKVPSPLKPNQVSPVDVVVNEGPTPIPPGPLMAELQMAGLPVAIEKGKVVVKATTTVVKAGEVVRPEVARALERLDIKPIKIGLDVKAMLDSGVILTPETLAIDTEKVLEDFQRAYQMALNLAVNSAYVTEETAEILIMKAVMDARNLAINAGIFEKGVMEDILMKAHAEMLSLASLLPDEALDEELKSMLSGIAEAAAQATPSVEEREEEEKPEEEEEEEEKEEEAIEGLGALFG</sequence>
<dbReference type="InterPro" id="IPR043164">
    <property type="entry name" value="Ribosomal_uL10-like_insert_sf"/>
</dbReference>
<dbReference type="Pfam" id="PF17777">
    <property type="entry name" value="RL10P_insert"/>
    <property type="match status" value="1"/>
</dbReference>
<dbReference type="Gene3D" id="3.30.70.1730">
    <property type="match status" value="1"/>
</dbReference>
<dbReference type="SMR" id="A0A075WES3"/>
<evidence type="ECO:0000256" key="1">
    <source>
        <dbReference type="ARBA" id="ARBA00008889"/>
    </source>
</evidence>
<gene>
    <name evidence="6" type="primary">rpl10</name>
    <name evidence="6" type="synonym">rplP0</name>
    <name evidence="9" type="ORF">AFULGI_00017430</name>
</gene>
<dbReference type="HAMAP" id="MF_00280">
    <property type="entry name" value="Ribosomal_uL10_arch"/>
    <property type="match status" value="1"/>
</dbReference>
<dbReference type="Proteomes" id="UP000028501">
    <property type="component" value="Chromosome"/>
</dbReference>
<dbReference type="Gene3D" id="6.10.140.760">
    <property type="match status" value="1"/>
</dbReference>
<dbReference type="EMBL" id="CP006577">
    <property type="protein sequence ID" value="AIG98501.1"/>
    <property type="molecule type" value="Genomic_DNA"/>
</dbReference>
<dbReference type="InterPro" id="IPR050323">
    <property type="entry name" value="Ribosomal_protein_uL10"/>
</dbReference>
<dbReference type="KEGG" id="afg:AFULGI_00017430"/>
<evidence type="ECO:0000256" key="2">
    <source>
        <dbReference type="ARBA" id="ARBA00022730"/>
    </source>
</evidence>
<dbReference type="Gene3D" id="3.90.105.20">
    <property type="match status" value="1"/>
</dbReference>
<dbReference type="GO" id="GO:0070180">
    <property type="term" value="F:large ribosomal subunit rRNA binding"/>
    <property type="evidence" value="ECO:0007669"/>
    <property type="project" value="UniProtKB-UniRule"/>
</dbReference>
<dbReference type="GO" id="GO:0002181">
    <property type="term" value="P:cytoplasmic translation"/>
    <property type="evidence" value="ECO:0007669"/>
    <property type="project" value="TreeGrafter"/>
</dbReference>
<evidence type="ECO:0000256" key="6">
    <source>
        <dbReference type="HAMAP-Rule" id="MF_00280"/>
    </source>
</evidence>
<dbReference type="InterPro" id="IPR040637">
    <property type="entry name" value="Ribosomal_uL10-like_insert"/>
</dbReference>
<dbReference type="InterPro" id="IPR022909">
    <property type="entry name" value="Ribosomal_uL10_arc"/>
</dbReference>
<dbReference type="GeneID" id="24795238"/>
<name>A0A075WES3_ARCFL</name>
<dbReference type="InterPro" id="IPR001790">
    <property type="entry name" value="Ribosomal_uL10"/>
</dbReference>
<dbReference type="InterPro" id="IPR043141">
    <property type="entry name" value="Ribosomal_uL10-like_sf"/>
</dbReference>
<evidence type="ECO:0000256" key="7">
    <source>
        <dbReference type="SAM" id="MobiDB-lite"/>
    </source>
</evidence>
<dbReference type="CDD" id="cd05795">
    <property type="entry name" value="Ribosomal_P0_L10e"/>
    <property type="match status" value="1"/>
</dbReference>
<comment type="similarity">
    <text evidence="1 6">Belongs to the universal ribosomal protein uL10 family.</text>
</comment>